<dbReference type="InterPro" id="IPR001789">
    <property type="entry name" value="Sig_transdc_resp-reg_receiver"/>
</dbReference>
<gene>
    <name evidence="8" type="ORF">ILT43_16015</name>
</gene>
<accession>A0ABS2DAH4</accession>
<keyword evidence="5" id="KW-0804">Transcription</keyword>
<evidence type="ECO:0000256" key="3">
    <source>
        <dbReference type="ARBA" id="ARBA00023015"/>
    </source>
</evidence>
<dbReference type="SMART" id="SM00448">
    <property type="entry name" value="REC"/>
    <property type="match status" value="1"/>
</dbReference>
<keyword evidence="3" id="KW-0805">Transcription regulation</keyword>
<dbReference type="PANTHER" id="PTHR48111">
    <property type="entry name" value="REGULATOR OF RPOS"/>
    <property type="match status" value="1"/>
</dbReference>
<sequence length="174" mass="19308">MTAPLPTSIRAQKQVLIVDDVEDNRILLDRALRSGNYGTLHADSGRAALSIISARCPDIVLLDWMMPGFSGLETLRAIRELHPKTRLPVIMCTAVDEEMSVVTAMSEGANDYMLKPISLAILRARMSSHLDQRDALASVTTEKQQAERRLGEQARQMFTAMGRDRPAVGGRYTR</sequence>
<protein>
    <submittedName>
        <fullName evidence="8">Response regulator</fullName>
    </submittedName>
</protein>
<keyword evidence="1 6" id="KW-0597">Phosphoprotein</keyword>
<keyword evidence="4" id="KW-0238">DNA-binding</keyword>
<keyword evidence="2" id="KW-0902">Two-component regulatory system</keyword>
<dbReference type="EMBL" id="JAFEMC010000005">
    <property type="protein sequence ID" value="MBM6577888.1"/>
    <property type="molecule type" value="Genomic_DNA"/>
</dbReference>
<organism evidence="8 9">
    <name type="scientific">Sphingomonas longa</name>
    <dbReference type="NCBI Taxonomy" id="2778730"/>
    <lineage>
        <taxon>Bacteria</taxon>
        <taxon>Pseudomonadati</taxon>
        <taxon>Pseudomonadota</taxon>
        <taxon>Alphaproteobacteria</taxon>
        <taxon>Sphingomonadales</taxon>
        <taxon>Sphingomonadaceae</taxon>
        <taxon>Sphingomonas</taxon>
    </lineage>
</organism>
<dbReference type="RefSeq" id="WP_204199987.1">
    <property type="nucleotide sequence ID" value="NZ_JAFEMC010000005.1"/>
</dbReference>
<dbReference type="Proteomes" id="UP000763641">
    <property type="component" value="Unassembled WGS sequence"/>
</dbReference>
<dbReference type="PANTHER" id="PTHR48111:SF1">
    <property type="entry name" value="TWO-COMPONENT RESPONSE REGULATOR ORR33"/>
    <property type="match status" value="1"/>
</dbReference>
<evidence type="ECO:0000256" key="6">
    <source>
        <dbReference type="PROSITE-ProRule" id="PRU00169"/>
    </source>
</evidence>
<dbReference type="PROSITE" id="PS50110">
    <property type="entry name" value="RESPONSE_REGULATORY"/>
    <property type="match status" value="1"/>
</dbReference>
<keyword evidence="9" id="KW-1185">Reference proteome</keyword>
<evidence type="ECO:0000259" key="7">
    <source>
        <dbReference type="PROSITE" id="PS50110"/>
    </source>
</evidence>
<dbReference type="SUPFAM" id="SSF52172">
    <property type="entry name" value="CheY-like"/>
    <property type="match status" value="1"/>
</dbReference>
<evidence type="ECO:0000313" key="9">
    <source>
        <dbReference type="Proteomes" id="UP000763641"/>
    </source>
</evidence>
<comment type="caution">
    <text evidence="8">The sequence shown here is derived from an EMBL/GenBank/DDBJ whole genome shotgun (WGS) entry which is preliminary data.</text>
</comment>
<feature type="modified residue" description="4-aspartylphosphate" evidence="6">
    <location>
        <position position="63"/>
    </location>
</feature>
<evidence type="ECO:0000256" key="4">
    <source>
        <dbReference type="ARBA" id="ARBA00023125"/>
    </source>
</evidence>
<dbReference type="Gene3D" id="3.40.50.2300">
    <property type="match status" value="1"/>
</dbReference>
<proteinExistence type="predicted"/>
<evidence type="ECO:0000313" key="8">
    <source>
        <dbReference type="EMBL" id="MBM6577888.1"/>
    </source>
</evidence>
<evidence type="ECO:0000256" key="1">
    <source>
        <dbReference type="ARBA" id="ARBA00022553"/>
    </source>
</evidence>
<dbReference type="InterPro" id="IPR039420">
    <property type="entry name" value="WalR-like"/>
</dbReference>
<dbReference type="InterPro" id="IPR011006">
    <property type="entry name" value="CheY-like_superfamily"/>
</dbReference>
<reference evidence="8 9" key="1">
    <citation type="submission" date="2020-12" db="EMBL/GenBank/DDBJ databases">
        <title>Sphingomonas sp.</title>
        <authorList>
            <person name="Kim M.K."/>
        </authorList>
    </citation>
    <scope>NUCLEOTIDE SEQUENCE [LARGE SCALE GENOMIC DNA]</scope>
    <source>
        <strain evidence="8 9">BT552</strain>
    </source>
</reference>
<feature type="domain" description="Response regulatory" evidence="7">
    <location>
        <begin position="14"/>
        <end position="130"/>
    </location>
</feature>
<evidence type="ECO:0000256" key="2">
    <source>
        <dbReference type="ARBA" id="ARBA00023012"/>
    </source>
</evidence>
<dbReference type="CDD" id="cd17574">
    <property type="entry name" value="REC_OmpR"/>
    <property type="match status" value="1"/>
</dbReference>
<dbReference type="Pfam" id="PF00072">
    <property type="entry name" value="Response_reg"/>
    <property type="match status" value="1"/>
</dbReference>
<evidence type="ECO:0000256" key="5">
    <source>
        <dbReference type="ARBA" id="ARBA00023163"/>
    </source>
</evidence>
<name>A0ABS2DAH4_9SPHN</name>